<reference evidence="3" key="1">
    <citation type="submission" date="2012-09" db="EMBL/GenBank/DDBJ databases">
        <title>Genome sequencing and comparative transcriptomics of race 1 and race 4 of banana pathogen: Fusarium oxysporum f. sp. cubense.</title>
        <authorList>
            <person name="Fang X."/>
            <person name="Huang J."/>
        </authorList>
    </citation>
    <scope>NUCLEOTIDE SEQUENCE [LARGE SCALE GENOMIC DNA]</scope>
    <source>
        <strain evidence="3">race 1</strain>
    </source>
</reference>
<evidence type="ECO:0000313" key="3">
    <source>
        <dbReference type="Proteomes" id="UP000016928"/>
    </source>
</evidence>
<sequence>DRVKLLQEENQFVNDQNDHLRESKNEELKESLALAEQRLERITDFWRSAEEDHWRILLY</sequence>
<feature type="coiled-coil region" evidence="1">
    <location>
        <begin position="3"/>
        <end position="45"/>
    </location>
</feature>
<dbReference type="Proteomes" id="UP000016928">
    <property type="component" value="Unassembled WGS sequence"/>
</dbReference>
<accession>N4UH64</accession>
<feature type="non-terminal residue" evidence="2">
    <location>
        <position position="1"/>
    </location>
</feature>
<dbReference type="AlphaFoldDB" id="N4UH64"/>
<reference evidence="3" key="2">
    <citation type="journal article" date="2014" name="PLoS ONE">
        <title>Genome and Transcriptome Analysis of the Fungal Pathogen Fusarium oxysporum f. sp. cubense Causing Banana Vascular Wilt Disease.</title>
        <authorList>
            <person name="Guo L."/>
            <person name="Han L."/>
            <person name="Yang L."/>
            <person name="Zeng H."/>
            <person name="Fan D."/>
            <person name="Zhu Y."/>
            <person name="Feng Y."/>
            <person name="Wang G."/>
            <person name="Peng C."/>
            <person name="Jiang X."/>
            <person name="Zhou D."/>
            <person name="Ni P."/>
            <person name="Liang C."/>
            <person name="Liu L."/>
            <person name="Wang J."/>
            <person name="Mao C."/>
            <person name="Fang X."/>
            <person name="Peng M."/>
            <person name="Huang J."/>
        </authorList>
    </citation>
    <scope>NUCLEOTIDE SEQUENCE [LARGE SCALE GENOMIC DNA]</scope>
    <source>
        <strain evidence="3">race 1</strain>
    </source>
</reference>
<dbReference type="VEuPathDB" id="FungiDB:FOC1_g10009963"/>
<dbReference type="OrthoDB" id="5105790at2759"/>
<evidence type="ECO:0000256" key="1">
    <source>
        <dbReference type="SAM" id="Coils"/>
    </source>
</evidence>
<dbReference type="HOGENOM" id="CLU_2967227_0_0_1"/>
<evidence type="ECO:0000313" key="2">
    <source>
        <dbReference type="EMBL" id="ENH74544.1"/>
    </source>
</evidence>
<gene>
    <name evidence="2" type="ORF">FOC1_g10009963</name>
</gene>
<keyword evidence="1" id="KW-0175">Coiled coil</keyword>
<name>N4UH64_FUSC1</name>
<protein>
    <submittedName>
        <fullName evidence="2">Uncharacterized protein</fullName>
    </submittedName>
</protein>
<proteinExistence type="predicted"/>
<organism evidence="2 3">
    <name type="scientific">Fusarium oxysporum f. sp. cubense (strain race 1)</name>
    <name type="common">Panama disease fungus</name>
    <dbReference type="NCBI Taxonomy" id="1229664"/>
    <lineage>
        <taxon>Eukaryota</taxon>
        <taxon>Fungi</taxon>
        <taxon>Dikarya</taxon>
        <taxon>Ascomycota</taxon>
        <taxon>Pezizomycotina</taxon>
        <taxon>Sordariomycetes</taxon>
        <taxon>Hypocreomycetidae</taxon>
        <taxon>Hypocreales</taxon>
        <taxon>Nectriaceae</taxon>
        <taxon>Fusarium</taxon>
        <taxon>Fusarium oxysporum species complex</taxon>
    </lineage>
</organism>
<dbReference type="EMBL" id="KB730034">
    <property type="protein sequence ID" value="ENH74544.1"/>
    <property type="molecule type" value="Genomic_DNA"/>
</dbReference>